<proteinExistence type="predicted"/>
<reference evidence="2 3" key="1">
    <citation type="submission" date="2019-03" db="EMBL/GenBank/DDBJ databases">
        <title>First draft genome of Liparis tanakae, snailfish: a comprehensive survey of snailfish specific genes.</title>
        <authorList>
            <person name="Kim W."/>
            <person name="Song I."/>
            <person name="Jeong J.-H."/>
            <person name="Kim D."/>
            <person name="Kim S."/>
            <person name="Ryu S."/>
            <person name="Song J.Y."/>
            <person name="Lee S.K."/>
        </authorList>
    </citation>
    <scope>NUCLEOTIDE SEQUENCE [LARGE SCALE GENOMIC DNA]</scope>
    <source>
        <tissue evidence="2">Muscle</tissue>
    </source>
</reference>
<keyword evidence="1" id="KW-0472">Membrane</keyword>
<keyword evidence="1" id="KW-0812">Transmembrane</keyword>
<accession>A0A4Z2E3B4</accession>
<keyword evidence="3" id="KW-1185">Reference proteome</keyword>
<dbReference type="Proteomes" id="UP000314294">
    <property type="component" value="Unassembled WGS sequence"/>
</dbReference>
<dbReference type="EMBL" id="SRLO01019202">
    <property type="protein sequence ID" value="TNN23247.1"/>
    <property type="molecule type" value="Genomic_DNA"/>
</dbReference>
<feature type="transmembrane region" description="Helical" evidence="1">
    <location>
        <begin position="97"/>
        <end position="119"/>
    </location>
</feature>
<gene>
    <name evidence="2" type="ORF">EYF80_066635</name>
</gene>
<dbReference type="AlphaFoldDB" id="A0A4Z2E3B4"/>
<name>A0A4Z2E3B4_9TELE</name>
<protein>
    <submittedName>
        <fullName evidence="2">Uncharacterized protein</fullName>
    </submittedName>
</protein>
<sequence length="217" mass="23634">MCIHAGGLYKPALFVAAARLYLLVQCTRRETNATRKKLKRKKSSLFICSSVAFPLLADGQLESGLDTDETTTTAHHPCRVYLRFSGVKARFRSVSTYLLHFSTAFGLVMNGVVSTRFLWISAPFFIHRFTSVTPDISLPCVPPKIATRLASVTRALLPPDVDMVLDPEAARSPGGDALLLAVRAESKLFCRSLAAALLKCCVAARLRNVPAGISPRA</sequence>
<evidence type="ECO:0000313" key="2">
    <source>
        <dbReference type="EMBL" id="TNN23247.1"/>
    </source>
</evidence>
<organism evidence="2 3">
    <name type="scientific">Liparis tanakae</name>
    <name type="common">Tanaka's snailfish</name>
    <dbReference type="NCBI Taxonomy" id="230148"/>
    <lineage>
        <taxon>Eukaryota</taxon>
        <taxon>Metazoa</taxon>
        <taxon>Chordata</taxon>
        <taxon>Craniata</taxon>
        <taxon>Vertebrata</taxon>
        <taxon>Euteleostomi</taxon>
        <taxon>Actinopterygii</taxon>
        <taxon>Neopterygii</taxon>
        <taxon>Teleostei</taxon>
        <taxon>Neoteleostei</taxon>
        <taxon>Acanthomorphata</taxon>
        <taxon>Eupercaria</taxon>
        <taxon>Perciformes</taxon>
        <taxon>Cottioidei</taxon>
        <taxon>Cottales</taxon>
        <taxon>Liparidae</taxon>
        <taxon>Liparis</taxon>
    </lineage>
</organism>
<keyword evidence="1" id="KW-1133">Transmembrane helix</keyword>
<comment type="caution">
    <text evidence="2">The sequence shown here is derived from an EMBL/GenBank/DDBJ whole genome shotgun (WGS) entry which is preliminary data.</text>
</comment>
<evidence type="ECO:0000313" key="3">
    <source>
        <dbReference type="Proteomes" id="UP000314294"/>
    </source>
</evidence>
<evidence type="ECO:0000256" key="1">
    <source>
        <dbReference type="SAM" id="Phobius"/>
    </source>
</evidence>